<dbReference type="GO" id="GO:0003677">
    <property type="term" value="F:DNA binding"/>
    <property type="evidence" value="ECO:0007669"/>
    <property type="project" value="UniProtKB-UniRule"/>
</dbReference>
<protein>
    <submittedName>
        <fullName evidence="6">TetR/AcrR family transcriptional regulator</fullName>
    </submittedName>
</protein>
<evidence type="ECO:0000256" key="1">
    <source>
        <dbReference type="ARBA" id="ARBA00023015"/>
    </source>
</evidence>
<reference evidence="6 7" key="1">
    <citation type="submission" date="2019-10" db="EMBL/GenBank/DDBJ databases">
        <title>Alkaliphilus serpentinus sp. nov. and Alkaliphilus pronyensis sp. nov., two novel anaerobic alkaliphilic species isolated from the serpentinized-hosted hydrothermal field of the Prony Bay (New Caledonia).</title>
        <authorList>
            <person name="Postec A."/>
        </authorList>
    </citation>
    <scope>NUCLEOTIDE SEQUENCE [LARGE SCALE GENOMIC DNA]</scope>
    <source>
        <strain evidence="6 7">LacV</strain>
    </source>
</reference>
<name>A0A6I0F6N1_9FIRM</name>
<dbReference type="RefSeq" id="WP_151861666.1">
    <property type="nucleotide sequence ID" value="NZ_WBZC01000042.1"/>
</dbReference>
<feature type="domain" description="HTH tetR-type" evidence="5">
    <location>
        <begin position="1"/>
        <end position="61"/>
    </location>
</feature>
<evidence type="ECO:0000259" key="5">
    <source>
        <dbReference type="PROSITE" id="PS50977"/>
    </source>
</evidence>
<dbReference type="InterPro" id="IPR036271">
    <property type="entry name" value="Tet_transcr_reg_TetR-rel_C_sf"/>
</dbReference>
<sequence>MSKRETLLFTAARLIHEKGYNNVGIKAILDEVNVPKGSFYHYFKSKEELGLSIMDFYIADTTNCLNLVEKSIEGLNQFFNIFFNRLIELSLKRGCPVGNLILELSDENERFRLKLLEWYSILERWIIEVLEEEKVANSHEKAKALIAAFEGTMLLSKLDKNDVHFEIFNKYTFYSILVV</sequence>
<dbReference type="Pfam" id="PF21993">
    <property type="entry name" value="TetR_C_13_2"/>
    <property type="match status" value="1"/>
</dbReference>
<keyword evidence="1" id="KW-0805">Transcription regulation</keyword>
<dbReference type="SUPFAM" id="SSF48498">
    <property type="entry name" value="Tetracyclin repressor-like, C-terminal domain"/>
    <property type="match status" value="1"/>
</dbReference>
<dbReference type="AlphaFoldDB" id="A0A6I0F6N1"/>
<evidence type="ECO:0000256" key="4">
    <source>
        <dbReference type="PROSITE-ProRule" id="PRU00335"/>
    </source>
</evidence>
<keyword evidence="2 4" id="KW-0238">DNA-binding</keyword>
<dbReference type="PRINTS" id="PR00455">
    <property type="entry name" value="HTHTETR"/>
</dbReference>
<dbReference type="InterPro" id="IPR009057">
    <property type="entry name" value="Homeodomain-like_sf"/>
</dbReference>
<comment type="caution">
    <text evidence="6">The sequence shown here is derived from an EMBL/GenBank/DDBJ whole genome shotgun (WGS) entry which is preliminary data.</text>
</comment>
<dbReference type="EMBL" id="WBZC01000042">
    <property type="protein sequence ID" value="KAB3533273.1"/>
    <property type="molecule type" value="Genomic_DNA"/>
</dbReference>
<gene>
    <name evidence="6" type="ORF">F8154_11005</name>
</gene>
<keyword evidence="7" id="KW-1185">Reference proteome</keyword>
<dbReference type="InterPro" id="IPR054156">
    <property type="entry name" value="YxaF_TetR_C"/>
</dbReference>
<dbReference type="Pfam" id="PF00440">
    <property type="entry name" value="TetR_N"/>
    <property type="match status" value="1"/>
</dbReference>
<dbReference type="Proteomes" id="UP000432715">
    <property type="component" value="Unassembled WGS sequence"/>
</dbReference>
<dbReference type="InterPro" id="IPR001647">
    <property type="entry name" value="HTH_TetR"/>
</dbReference>
<feature type="DNA-binding region" description="H-T-H motif" evidence="4">
    <location>
        <begin position="24"/>
        <end position="43"/>
    </location>
</feature>
<evidence type="ECO:0000313" key="7">
    <source>
        <dbReference type="Proteomes" id="UP000432715"/>
    </source>
</evidence>
<evidence type="ECO:0000256" key="3">
    <source>
        <dbReference type="ARBA" id="ARBA00023163"/>
    </source>
</evidence>
<evidence type="ECO:0000256" key="2">
    <source>
        <dbReference type="ARBA" id="ARBA00023125"/>
    </source>
</evidence>
<proteinExistence type="predicted"/>
<keyword evidence="3" id="KW-0804">Transcription</keyword>
<dbReference type="PROSITE" id="PS50977">
    <property type="entry name" value="HTH_TETR_2"/>
    <property type="match status" value="1"/>
</dbReference>
<dbReference type="Gene3D" id="1.10.357.10">
    <property type="entry name" value="Tetracycline Repressor, domain 2"/>
    <property type="match status" value="1"/>
</dbReference>
<accession>A0A6I0F6N1</accession>
<dbReference type="SUPFAM" id="SSF46689">
    <property type="entry name" value="Homeodomain-like"/>
    <property type="match status" value="1"/>
</dbReference>
<dbReference type="PANTHER" id="PTHR47506:SF6">
    <property type="entry name" value="HTH-TYPE TRANSCRIPTIONAL REPRESSOR NEMR"/>
    <property type="match status" value="1"/>
</dbReference>
<evidence type="ECO:0000313" key="6">
    <source>
        <dbReference type="EMBL" id="KAB3533273.1"/>
    </source>
</evidence>
<dbReference type="OrthoDB" id="9812484at2"/>
<organism evidence="6 7">
    <name type="scientific">Alkaliphilus pronyensis</name>
    <dbReference type="NCBI Taxonomy" id="1482732"/>
    <lineage>
        <taxon>Bacteria</taxon>
        <taxon>Bacillati</taxon>
        <taxon>Bacillota</taxon>
        <taxon>Clostridia</taxon>
        <taxon>Peptostreptococcales</taxon>
        <taxon>Natronincolaceae</taxon>
        <taxon>Alkaliphilus</taxon>
    </lineage>
</organism>
<dbReference type="PANTHER" id="PTHR47506">
    <property type="entry name" value="TRANSCRIPTIONAL REGULATORY PROTEIN"/>
    <property type="match status" value="1"/>
</dbReference>